<dbReference type="Proteomes" id="UP000694865">
    <property type="component" value="Unplaced"/>
</dbReference>
<sequence length="281" mass="32335">MPEDRSGKVTRQQPTSTNKINAAVLTLATSSTIQLLYDKLIESRIVKKVKVFKMTGGVVVTSQDLELFDVVILCHSRRWNSSGGYRQRFNELTELPYQSYQHILRDAERVKGKECVIMVLHDMDMTMTMAEKEDRRQDFLDNYHQTMTRYVTDVIICGDISSVSSYCFDAVTEFDDENIRQLHRFLRRAMRAISDKQRDKELKSEELTPNDGCCVCSNWIQSLPKYELSVANRMTPNKGHVHCDCLQLLDKLSTLEMEEMENGLGNGLDFTGSKVVDRRVL</sequence>
<reference evidence="2" key="1">
    <citation type="submission" date="2025-08" db="UniProtKB">
        <authorList>
            <consortium name="RefSeq"/>
        </authorList>
    </citation>
    <scope>IDENTIFICATION</scope>
    <source>
        <tissue evidence="2">Testes</tissue>
    </source>
</reference>
<keyword evidence="1" id="KW-1185">Reference proteome</keyword>
<evidence type="ECO:0000313" key="1">
    <source>
        <dbReference type="Proteomes" id="UP000694865"/>
    </source>
</evidence>
<dbReference type="GeneID" id="100372408"/>
<protein>
    <submittedName>
        <fullName evidence="2">Uncharacterized protein LOC100372408</fullName>
    </submittedName>
</protein>
<evidence type="ECO:0000313" key="2">
    <source>
        <dbReference type="RefSeq" id="XP_002730858.1"/>
    </source>
</evidence>
<organism evidence="1 2">
    <name type="scientific">Saccoglossus kowalevskii</name>
    <name type="common">Acorn worm</name>
    <dbReference type="NCBI Taxonomy" id="10224"/>
    <lineage>
        <taxon>Eukaryota</taxon>
        <taxon>Metazoa</taxon>
        <taxon>Hemichordata</taxon>
        <taxon>Enteropneusta</taxon>
        <taxon>Harrimaniidae</taxon>
        <taxon>Saccoglossus</taxon>
    </lineage>
</organism>
<proteinExistence type="predicted"/>
<name>A0ABM0GIY1_SACKO</name>
<dbReference type="RefSeq" id="XP_002730858.1">
    <property type="nucleotide sequence ID" value="XM_002730812.2"/>
</dbReference>
<gene>
    <name evidence="2" type="primary">LOC100372408</name>
</gene>
<accession>A0ABM0GIY1</accession>